<dbReference type="AlphaFoldDB" id="A0A1M6HPS5"/>
<accession>A0A1M6HPS5</accession>
<sequence length="283" mass="32997">MKKCIGYIGALIFIIVFTGNTVNAQIINGAYSTNNISEKRPMPLPSVREADVFWSKTIWRVVDLREKMNQTLYYPTEETGGRKNLISLLLDGIQNGQITPYDARLDDDFKVPMTFEQVQESFGAEETTEETIDFDTGERKQVTIQGEIRPSNIKQYMIKEEWYFDKQASALNVRIIGICPIREFTREGDETGQMQRQKVFWVYYPEARNLLATNVALNPYNEAQSMSFDELFIKRFFNSYVVKESNVYNNRDISAYLSGKEAMLESKKIEEEIFNFEQDLWEY</sequence>
<dbReference type="RefSeq" id="WP_073169060.1">
    <property type="nucleotide sequence ID" value="NZ_FQZE01000014.1"/>
</dbReference>
<reference evidence="1 2" key="1">
    <citation type="submission" date="2016-11" db="EMBL/GenBank/DDBJ databases">
        <authorList>
            <person name="Jaros S."/>
            <person name="Januszkiewicz K."/>
            <person name="Wedrychowicz H."/>
        </authorList>
    </citation>
    <scope>NUCLEOTIDE SEQUENCE [LARGE SCALE GENOMIC DNA]</scope>
    <source>
        <strain evidence="1 2">DSM 27063</strain>
    </source>
</reference>
<dbReference type="Proteomes" id="UP000184050">
    <property type="component" value="Unassembled WGS sequence"/>
</dbReference>
<evidence type="ECO:0000313" key="2">
    <source>
        <dbReference type="Proteomes" id="UP000184050"/>
    </source>
</evidence>
<name>A0A1M6HPS5_9BACT</name>
<proteinExistence type="predicted"/>
<dbReference type="STRING" id="1168035.SAMN05444280_11437"/>
<dbReference type="EMBL" id="FQZE01000014">
    <property type="protein sequence ID" value="SHJ24202.1"/>
    <property type="molecule type" value="Genomic_DNA"/>
</dbReference>
<keyword evidence="2" id="KW-1185">Reference proteome</keyword>
<gene>
    <name evidence="1" type="ORF">SAMN05444280_11437</name>
</gene>
<organism evidence="1 2">
    <name type="scientific">Tangfeifania diversioriginum</name>
    <dbReference type="NCBI Taxonomy" id="1168035"/>
    <lineage>
        <taxon>Bacteria</taxon>
        <taxon>Pseudomonadati</taxon>
        <taxon>Bacteroidota</taxon>
        <taxon>Bacteroidia</taxon>
        <taxon>Marinilabiliales</taxon>
        <taxon>Prolixibacteraceae</taxon>
        <taxon>Tangfeifania</taxon>
    </lineage>
</organism>
<protein>
    <submittedName>
        <fullName evidence="1">Protein involved in gliding motility GldN</fullName>
    </submittedName>
</protein>
<dbReference type="Pfam" id="PF19841">
    <property type="entry name" value="GldN"/>
    <property type="match status" value="1"/>
</dbReference>
<evidence type="ECO:0000313" key="1">
    <source>
        <dbReference type="EMBL" id="SHJ24202.1"/>
    </source>
</evidence>
<dbReference type="InterPro" id="IPR019847">
    <property type="entry name" value="Gliding_motility_assoc_GldN"/>
</dbReference>
<dbReference type="NCBIfam" id="TIGR03523">
    <property type="entry name" value="GldN"/>
    <property type="match status" value="1"/>
</dbReference>
<dbReference type="OrthoDB" id="1141916at2"/>